<dbReference type="InterPro" id="IPR017941">
    <property type="entry name" value="Rieske_2Fe-2S"/>
</dbReference>
<dbReference type="GO" id="GO:0016705">
    <property type="term" value="F:oxidoreductase activity, acting on paired donors, with incorporation or reduction of molecular oxygen"/>
    <property type="evidence" value="ECO:0007669"/>
    <property type="project" value="UniProtKB-ARBA"/>
</dbReference>
<sequence length="132" mass="14058">MSGFVRVCAVSEVAEESALAVELDDQDVAIVNSGGTFYAIADRCSHAAIALSEGDVYDAQIECYLHGSTFDLRTGKPLSLPATDPVPVYPCQVVDGDVLVDVSQPLDPEQPETEQAQAKIKETAAIKETQES</sequence>
<dbReference type="GO" id="GO:0051537">
    <property type="term" value="F:2 iron, 2 sulfur cluster binding"/>
    <property type="evidence" value="ECO:0007669"/>
    <property type="project" value="UniProtKB-KW"/>
</dbReference>
<dbReference type="CDD" id="cd03528">
    <property type="entry name" value="Rieske_RO_ferredoxin"/>
    <property type="match status" value="1"/>
</dbReference>
<dbReference type="PROSITE" id="PS51296">
    <property type="entry name" value="RIESKE"/>
    <property type="match status" value="1"/>
</dbReference>
<dbReference type="InterPro" id="IPR036922">
    <property type="entry name" value="Rieske_2Fe-2S_sf"/>
</dbReference>
<feature type="domain" description="Rieske" evidence="6">
    <location>
        <begin position="5"/>
        <end position="100"/>
    </location>
</feature>
<keyword evidence="2" id="KW-0479">Metal-binding</keyword>
<dbReference type="PANTHER" id="PTHR21496:SF23">
    <property type="entry name" value="3-PHENYLPROPIONATE_CINNAMIC ACID DIOXYGENASE FERREDOXIN SUBUNIT"/>
    <property type="match status" value="1"/>
</dbReference>
<keyword evidence="4" id="KW-0411">Iron-sulfur</keyword>
<evidence type="ECO:0000313" key="7">
    <source>
        <dbReference type="EMBL" id="CAA9384613.1"/>
    </source>
</evidence>
<feature type="region of interest" description="Disordered" evidence="5">
    <location>
        <begin position="105"/>
        <end position="132"/>
    </location>
</feature>
<evidence type="ECO:0000259" key="6">
    <source>
        <dbReference type="PROSITE" id="PS51296"/>
    </source>
</evidence>
<protein>
    <submittedName>
        <fullName evidence="7">Ferredoxin, 2Fe-2S</fullName>
    </submittedName>
</protein>
<name>A0A6J4ND92_9ACTN</name>
<dbReference type="PANTHER" id="PTHR21496">
    <property type="entry name" value="FERREDOXIN-RELATED"/>
    <property type="match status" value="1"/>
</dbReference>
<evidence type="ECO:0000256" key="4">
    <source>
        <dbReference type="ARBA" id="ARBA00023014"/>
    </source>
</evidence>
<evidence type="ECO:0000256" key="2">
    <source>
        <dbReference type="ARBA" id="ARBA00022723"/>
    </source>
</evidence>
<accession>A0A6J4ND92</accession>
<keyword evidence="3" id="KW-0408">Iron</keyword>
<dbReference type="Pfam" id="PF00355">
    <property type="entry name" value="Rieske"/>
    <property type="match status" value="1"/>
</dbReference>
<feature type="compositionally biased region" description="Basic and acidic residues" evidence="5">
    <location>
        <begin position="119"/>
        <end position="132"/>
    </location>
</feature>
<dbReference type="GO" id="GO:0004497">
    <property type="term" value="F:monooxygenase activity"/>
    <property type="evidence" value="ECO:0007669"/>
    <property type="project" value="UniProtKB-ARBA"/>
</dbReference>
<evidence type="ECO:0000256" key="5">
    <source>
        <dbReference type="SAM" id="MobiDB-lite"/>
    </source>
</evidence>
<dbReference type="GO" id="GO:0046872">
    <property type="term" value="F:metal ion binding"/>
    <property type="evidence" value="ECO:0007669"/>
    <property type="project" value="UniProtKB-KW"/>
</dbReference>
<evidence type="ECO:0000256" key="1">
    <source>
        <dbReference type="ARBA" id="ARBA00022714"/>
    </source>
</evidence>
<reference evidence="7" key="1">
    <citation type="submission" date="2020-02" db="EMBL/GenBank/DDBJ databases">
        <authorList>
            <person name="Meier V. D."/>
        </authorList>
    </citation>
    <scope>NUCLEOTIDE SEQUENCE</scope>
    <source>
        <strain evidence="7">AVDCRST_MAG75</strain>
    </source>
</reference>
<gene>
    <name evidence="7" type="ORF">AVDCRST_MAG75-1207</name>
</gene>
<proteinExistence type="predicted"/>
<keyword evidence="1" id="KW-0001">2Fe-2S</keyword>
<evidence type="ECO:0000256" key="3">
    <source>
        <dbReference type="ARBA" id="ARBA00023004"/>
    </source>
</evidence>
<dbReference type="EMBL" id="CADCUO010000068">
    <property type="protein sequence ID" value="CAA9384613.1"/>
    <property type="molecule type" value="Genomic_DNA"/>
</dbReference>
<dbReference type="Gene3D" id="2.102.10.10">
    <property type="entry name" value="Rieske [2Fe-2S] iron-sulphur domain"/>
    <property type="match status" value="1"/>
</dbReference>
<dbReference type="SUPFAM" id="SSF50022">
    <property type="entry name" value="ISP domain"/>
    <property type="match status" value="1"/>
</dbReference>
<dbReference type="AlphaFoldDB" id="A0A6J4ND92"/>
<organism evidence="7">
    <name type="scientific">uncultured Propionibacteriaceae bacterium</name>
    <dbReference type="NCBI Taxonomy" id="257457"/>
    <lineage>
        <taxon>Bacteria</taxon>
        <taxon>Bacillati</taxon>
        <taxon>Actinomycetota</taxon>
        <taxon>Actinomycetes</taxon>
        <taxon>Propionibacteriales</taxon>
        <taxon>Propionibacteriaceae</taxon>
        <taxon>environmental samples</taxon>
    </lineage>
</organism>